<keyword evidence="2" id="KW-1185">Reference proteome</keyword>
<dbReference type="InterPro" id="IPR033162">
    <property type="entry name" value="TBCD"/>
</dbReference>
<protein>
    <submittedName>
        <fullName evidence="1">Uncharacterized protein</fullName>
    </submittedName>
</protein>
<evidence type="ECO:0000313" key="1">
    <source>
        <dbReference type="EMBL" id="CAI4210572.1"/>
    </source>
</evidence>
<dbReference type="GO" id="GO:0048487">
    <property type="term" value="F:beta-tubulin binding"/>
    <property type="evidence" value="ECO:0007669"/>
    <property type="project" value="InterPro"/>
</dbReference>
<dbReference type="PANTHER" id="PTHR12658">
    <property type="entry name" value="BETA-TUBULIN COFACTOR D"/>
    <property type="match status" value="1"/>
</dbReference>
<dbReference type="GO" id="GO:0000226">
    <property type="term" value="P:microtubule cytoskeleton organization"/>
    <property type="evidence" value="ECO:0007669"/>
    <property type="project" value="TreeGrafter"/>
</dbReference>
<gene>
    <name evidence="1" type="ORF">PPNO1_LOCUS374</name>
</gene>
<sequence>MDAKDEEGDIKLQKESAELLAEFERFLPTFLQKPDGHGGTRLRTRVRSWDTDRSIYRLLAPFQELPQLLDPHLSKFIPTLSEIYRQSLDRRGRTSAIVVNSALLEPVSRAVAKLLYSFCKIRGEKVIVRFLSSETKCLEPLLCALEEAEQLPVDRQNPNDLLKWTWQEKYITLLWLAHLLFAPFDLASISSVDLDEISAPVIPGLNWPPNLPGITLRLLPLAFKYLSSPGKERDAAKALLVRISMRTDMQRLGLLDALVNWALWVLRPSIDP</sequence>
<dbReference type="AlphaFoldDB" id="A0A9P1GUM0"/>
<accession>A0A9P1GUM0</accession>
<evidence type="ECO:0000313" key="2">
    <source>
        <dbReference type="Proteomes" id="UP000838763"/>
    </source>
</evidence>
<dbReference type="OrthoDB" id="10253476at2759"/>
<proteinExistence type="predicted"/>
<dbReference type="Pfam" id="PF23579">
    <property type="entry name" value="ARM_TBCD"/>
    <property type="match status" value="1"/>
</dbReference>
<dbReference type="GO" id="GO:0007023">
    <property type="term" value="P:post-chaperonin tubulin folding pathway"/>
    <property type="evidence" value="ECO:0007669"/>
    <property type="project" value="InterPro"/>
</dbReference>
<organism evidence="1 2">
    <name type="scientific">Parascedosporium putredinis</name>
    <dbReference type="NCBI Taxonomy" id="1442378"/>
    <lineage>
        <taxon>Eukaryota</taxon>
        <taxon>Fungi</taxon>
        <taxon>Dikarya</taxon>
        <taxon>Ascomycota</taxon>
        <taxon>Pezizomycotina</taxon>
        <taxon>Sordariomycetes</taxon>
        <taxon>Hypocreomycetidae</taxon>
        <taxon>Microascales</taxon>
        <taxon>Microascaceae</taxon>
        <taxon>Parascedosporium</taxon>
    </lineage>
</organism>
<dbReference type="GO" id="GO:0005096">
    <property type="term" value="F:GTPase activator activity"/>
    <property type="evidence" value="ECO:0007669"/>
    <property type="project" value="InterPro"/>
</dbReference>
<dbReference type="EMBL" id="CALLCH030000001">
    <property type="protein sequence ID" value="CAI4210572.1"/>
    <property type="molecule type" value="Genomic_DNA"/>
</dbReference>
<dbReference type="Proteomes" id="UP000838763">
    <property type="component" value="Unassembled WGS sequence"/>
</dbReference>
<dbReference type="GO" id="GO:0007021">
    <property type="term" value="P:tubulin complex assembly"/>
    <property type="evidence" value="ECO:0007669"/>
    <property type="project" value="InterPro"/>
</dbReference>
<comment type="caution">
    <text evidence="1">The sequence shown here is derived from an EMBL/GenBank/DDBJ whole genome shotgun (WGS) entry which is preliminary data.</text>
</comment>
<dbReference type="PANTHER" id="PTHR12658:SF0">
    <property type="entry name" value="TUBULIN-SPECIFIC CHAPERONE D"/>
    <property type="match status" value="1"/>
</dbReference>
<name>A0A9P1GUM0_9PEZI</name>
<reference evidence="1" key="1">
    <citation type="submission" date="2022-11" db="EMBL/GenBank/DDBJ databases">
        <authorList>
            <person name="Scott C."/>
            <person name="Bruce N."/>
        </authorList>
    </citation>
    <scope>NUCLEOTIDE SEQUENCE</scope>
</reference>